<name>A0ACC3DAS4_9PEZI</name>
<evidence type="ECO:0000313" key="2">
    <source>
        <dbReference type="Proteomes" id="UP001186974"/>
    </source>
</evidence>
<organism evidence="1 2">
    <name type="scientific">Coniosporium uncinatum</name>
    <dbReference type="NCBI Taxonomy" id="93489"/>
    <lineage>
        <taxon>Eukaryota</taxon>
        <taxon>Fungi</taxon>
        <taxon>Dikarya</taxon>
        <taxon>Ascomycota</taxon>
        <taxon>Pezizomycotina</taxon>
        <taxon>Dothideomycetes</taxon>
        <taxon>Dothideomycetes incertae sedis</taxon>
        <taxon>Coniosporium</taxon>
    </lineage>
</organism>
<gene>
    <name evidence="1" type="ORF">LTS18_006526</name>
</gene>
<sequence length="61" mass="7013">GLKEENDRTHAGQRRVHVRDERQAELKKAEKEGVMLVVARCKDMAPQCRFGTAWESFEKVG</sequence>
<keyword evidence="2" id="KW-1185">Reference proteome</keyword>
<proteinExistence type="predicted"/>
<protein>
    <submittedName>
        <fullName evidence="1">Uncharacterized protein</fullName>
    </submittedName>
</protein>
<dbReference type="Proteomes" id="UP001186974">
    <property type="component" value="Unassembled WGS sequence"/>
</dbReference>
<accession>A0ACC3DAS4</accession>
<dbReference type="EMBL" id="JAWDJW010006492">
    <property type="protein sequence ID" value="KAK3064515.1"/>
    <property type="molecule type" value="Genomic_DNA"/>
</dbReference>
<feature type="non-terminal residue" evidence="1">
    <location>
        <position position="1"/>
    </location>
</feature>
<reference evidence="1" key="1">
    <citation type="submission" date="2024-09" db="EMBL/GenBank/DDBJ databases">
        <title>Black Yeasts Isolated from many extreme environments.</title>
        <authorList>
            <person name="Coleine C."/>
            <person name="Stajich J.E."/>
            <person name="Selbmann L."/>
        </authorList>
    </citation>
    <scope>NUCLEOTIDE SEQUENCE</scope>
    <source>
        <strain evidence="1">CCFEE 5737</strain>
    </source>
</reference>
<evidence type="ECO:0000313" key="1">
    <source>
        <dbReference type="EMBL" id="KAK3064515.1"/>
    </source>
</evidence>
<comment type="caution">
    <text evidence="1">The sequence shown here is derived from an EMBL/GenBank/DDBJ whole genome shotgun (WGS) entry which is preliminary data.</text>
</comment>